<protein>
    <submittedName>
        <fullName evidence="3">Putative outer membrane protein</fullName>
    </submittedName>
</protein>
<dbReference type="RefSeq" id="WP_183485788.1">
    <property type="nucleotide sequence ID" value="NZ_JACIDZ010000006.1"/>
</dbReference>
<evidence type="ECO:0000313" key="4">
    <source>
        <dbReference type="Proteomes" id="UP000530571"/>
    </source>
</evidence>
<dbReference type="InterPro" id="IPR025419">
    <property type="entry name" value="DUF4142"/>
</dbReference>
<feature type="chain" id="PRO_5030617344" evidence="1">
    <location>
        <begin position="32"/>
        <end position="171"/>
    </location>
</feature>
<dbReference type="AlphaFoldDB" id="A0A7W6KLK5"/>
<keyword evidence="4" id="KW-1185">Reference proteome</keyword>
<organism evidence="3 4">
    <name type="scientific">Martelella radicis</name>
    <dbReference type="NCBI Taxonomy" id="1397476"/>
    <lineage>
        <taxon>Bacteria</taxon>
        <taxon>Pseudomonadati</taxon>
        <taxon>Pseudomonadota</taxon>
        <taxon>Alphaproteobacteria</taxon>
        <taxon>Hyphomicrobiales</taxon>
        <taxon>Aurantimonadaceae</taxon>
        <taxon>Martelella</taxon>
    </lineage>
</organism>
<dbReference type="InterPro" id="IPR006311">
    <property type="entry name" value="TAT_signal"/>
</dbReference>
<evidence type="ECO:0000259" key="2">
    <source>
        <dbReference type="Pfam" id="PF13628"/>
    </source>
</evidence>
<dbReference type="PROSITE" id="PS51318">
    <property type="entry name" value="TAT"/>
    <property type="match status" value="1"/>
</dbReference>
<comment type="caution">
    <text evidence="3">The sequence shown here is derived from an EMBL/GenBank/DDBJ whole genome shotgun (WGS) entry which is preliminary data.</text>
</comment>
<proteinExistence type="predicted"/>
<dbReference type="Pfam" id="PF13628">
    <property type="entry name" value="DUF4142"/>
    <property type="match status" value="1"/>
</dbReference>
<reference evidence="3 4" key="1">
    <citation type="submission" date="2020-08" db="EMBL/GenBank/DDBJ databases">
        <title>Genomic Encyclopedia of Type Strains, Phase IV (KMG-IV): sequencing the most valuable type-strain genomes for metagenomic binning, comparative biology and taxonomic classification.</title>
        <authorList>
            <person name="Goeker M."/>
        </authorList>
    </citation>
    <scope>NUCLEOTIDE SEQUENCE [LARGE SCALE GENOMIC DNA]</scope>
    <source>
        <strain evidence="3 4">DSM 28101</strain>
    </source>
</reference>
<dbReference type="EMBL" id="JACIDZ010000006">
    <property type="protein sequence ID" value="MBB4122108.1"/>
    <property type="molecule type" value="Genomic_DNA"/>
</dbReference>
<keyword evidence="1" id="KW-0732">Signal</keyword>
<evidence type="ECO:0000256" key="1">
    <source>
        <dbReference type="SAM" id="SignalP"/>
    </source>
</evidence>
<name>A0A7W6KLK5_9HYPH</name>
<feature type="domain" description="DUF4142" evidence="2">
    <location>
        <begin position="38"/>
        <end position="164"/>
    </location>
</feature>
<sequence length="171" mass="18137">MNMTNISRRKVIGSGAVAAALAALAPVVAEANIVTSGYAHDTLTIALFSADISKLAINKALHPMVQQFARLEASEAEAVGNLLLGAGAIMPKRPDALAETLTTLKKMDPGTGFDLHYVRAEIDGHEDLLKIQKRRVAEGKAGIDTTIATLLVPFIETHLAMLQAVENSIAR</sequence>
<gene>
    <name evidence="3" type="ORF">GGR30_002037</name>
</gene>
<evidence type="ECO:0000313" key="3">
    <source>
        <dbReference type="EMBL" id="MBB4122108.1"/>
    </source>
</evidence>
<feature type="signal peptide" evidence="1">
    <location>
        <begin position="1"/>
        <end position="31"/>
    </location>
</feature>
<accession>A0A7W6KLK5</accession>
<dbReference type="Proteomes" id="UP000530571">
    <property type="component" value="Unassembled WGS sequence"/>
</dbReference>